<keyword evidence="3" id="KW-1185">Reference proteome</keyword>
<name>A0A9X4KLM3_9BACL</name>
<dbReference type="EMBL" id="JAPDHZ010000006">
    <property type="protein sequence ID" value="MDG0794156.1"/>
    <property type="molecule type" value="Genomic_DNA"/>
</dbReference>
<dbReference type="InterPro" id="IPR011042">
    <property type="entry name" value="6-blade_b-propeller_TolB-like"/>
</dbReference>
<evidence type="ECO:0000313" key="2">
    <source>
        <dbReference type="EMBL" id="MDG0794156.1"/>
    </source>
</evidence>
<sequence length="427" mass="45224">MGASPQLLPGEIHISQEDLSCRTKKGEIAVKLTLLLMLALELTACSAKNGEPVPVDSGASAGQTDDSSAAQGAGGGDRKLTVVKETDAPKRADVAIERIHRFEGAAIDAWLSDDALRITTTKLEKPGTDTEEAKFTYTPETVDLTNDARRPAKELETEGDAAPLVKELPSPDGKFAFVQQWKDKYTARNFVKNVATGGMTEITGANYLESGGWVDEGTYLLAAGAMDGRGDILAVKTDGTVSKMTLDDPKTEQFTKFTASNGIVYYTDQAQNLKTLAYGAASKPTVLATGVSGFEVAPDGTRIAVSTGPGPDGTAARLLLYGVDGRQQGSAIGKGDLIPYMSWSADAVKLAFAVYAEDRSGMNGVYLFDAASGMVVPVVPNAFPQYPLSWNPSGTRLGVTAAGKGDLPVTEIIDFKKTTNPLRRWNT</sequence>
<dbReference type="Gene3D" id="2.120.10.30">
    <property type="entry name" value="TolB, C-terminal domain"/>
    <property type="match status" value="1"/>
</dbReference>
<evidence type="ECO:0000256" key="1">
    <source>
        <dbReference type="SAM" id="MobiDB-lite"/>
    </source>
</evidence>
<dbReference type="AlphaFoldDB" id="A0A9X4KLM3"/>
<dbReference type="RefSeq" id="WP_277567923.1">
    <property type="nucleotide sequence ID" value="NZ_JAPDHZ010000006.1"/>
</dbReference>
<evidence type="ECO:0000313" key="3">
    <source>
        <dbReference type="Proteomes" id="UP001153387"/>
    </source>
</evidence>
<dbReference type="SUPFAM" id="SSF82171">
    <property type="entry name" value="DPP6 N-terminal domain-like"/>
    <property type="match status" value="1"/>
</dbReference>
<dbReference type="Proteomes" id="UP001153387">
    <property type="component" value="Unassembled WGS sequence"/>
</dbReference>
<organism evidence="2 3">
    <name type="scientific">Cohnella ginsengisoli</name>
    <dbReference type="NCBI Taxonomy" id="425004"/>
    <lineage>
        <taxon>Bacteria</taxon>
        <taxon>Bacillati</taxon>
        <taxon>Bacillota</taxon>
        <taxon>Bacilli</taxon>
        <taxon>Bacillales</taxon>
        <taxon>Paenibacillaceae</taxon>
        <taxon>Cohnella</taxon>
    </lineage>
</organism>
<feature type="region of interest" description="Disordered" evidence="1">
    <location>
        <begin position="54"/>
        <end position="84"/>
    </location>
</feature>
<protein>
    <recommendedName>
        <fullName evidence="4">WD40 repeat domain-containing protein</fullName>
    </recommendedName>
</protein>
<evidence type="ECO:0008006" key="4">
    <source>
        <dbReference type="Google" id="ProtNLM"/>
    </source>
</evidence>
<proteinExistence type="predicted"/>
<gene>
    <name evidence="2" type="ORF">OMP38_27465</name>
</gene>
<reference evidence="2 3" key="1">
    <citation type="submission" date="2022-10" db="EMBL/GenBank/DDBJ databases">
        <title>Comparative genomic analysis of Cohnella hashimotonis sp. nov., isolated from the International Space Station.</title>
        <authorList>
            <person name="Simpson A."/>
            <person name="Venkateswaran K."/>
        </authorList>
    </citation>
    <scope>NUCLEOTIDE SEQUENCE [LARGE SCALE GENOMIC DNA]</scope>
    <source>
        <strain evidence="2 3">DSM 18997</strain>
    </source>
</reference>
<accession>A0A9X4KLM3</accession>
<comment type="caution">
    <text evidence="2">The sequence shown here is derived from an EMBL/GenBank/DDBJ whole genome shotgun (WGS) entry which is preliminary data.</text>
</comment>